<evidence type="ECO:0000313" key="3">
    <source>
        <dbReference type="Proteomes" id="UP000823936"/>
    </source>
</evidence>
<reference evidence="2" key="1">
    <citation type="journal article" date="2021" name="PeerJ">
        <title>Extensive microbial diversity within the chicken gut microbiome revealed by metagenomics and culture.</title>
        <authorList>
            <person name="Gilroy R."/>
            <person name="Ravi A."/>
            <person name="Getino M."/>
            <person name="Pursley I."/>
            <person name="Horton D.L."/>
            <person name="Alikhan N.F."/>
            <person name="Baker D."/>
            <person name="Gharbi K."/>
            <person name="Hall N."/>
            <person name="Watson M."/>
            <person name="Adriaenssens E.M."/>
            <person name="Foster-Nyarko E."/>
            <person name="Jarju S."/>
            <person name="Secka A."/>
            <person name="Antonio M."/>
            <person name="Oren A."/>
            <person name="Chaudhuri R.R."/>
            <person name="La Ragione R."/>
            <person name="Hildebrand F."/>
            <person name="Pallen M.J."/>
        </authorList>
    </citation>
    <scope>NUCLEOTIDE SEQUENCE</scope>
    <source>
        <strain evidence="2">Gambia11-129</strain>
    </source>
</reference>
<dbReference type="Pfam" id="PF13304">
    <property type="entry name" value="AAA_21"/>
    <property type="match status" value="1"/>
</dbReference>
<dbReference type="PANTHER" id="PTHR40396:SF1">
    <property type="entry name" value="ATPASE AAA-TYPE CORE DOMAIN-CONTAINING PROTEIN"/>
    <property type="match status" value="1"/>
</dbReference>
<gene>
    <name evidence="2" type="ORF">IAB12_03050</name>
</gene>
<evidence type="ECO:0000259" key="1">
    <source>
        <dbReference type="Pfam" id="PF13304"/>
    </source>
</evidence>
<sequence length="453" mass="51055">MSTTRIVSITLNDFKNVKKGSITMPRYIKGGENNRDILGIYGQNGSGKTAIIDALFILQRIMSGFPLPERSRNYINIESSSFSLSLTLDISPVFYTYSVTISKDNGKAYISKETLAMKEKGKRETILASYSSEDRKISPSATLKKICAGDKEKELDLLVSSRLMEKNNESFLFGNDTAFSLLSSSDYEELKKALADIKDYADSNLIVLSAKESGLSSDYHMMLTYQKKENGEIKKGTMSIDLNKPALLSKDERRTLERIIAEMNRVLSAVVPHLILSVYDAGKELTEEGERAYRIELVSLKNGKAIPLRYESEGIIKIISLVNLLLFVYNNPSVCLVIDEFDASIFEYLLGEIVLIFSKNALGQLIFTSHNLRILEMIDKDNIIFSTTNAENRYIRMTGSRTANLRDRYISSILLGGSKENMYEETDTYEIGKALKDAWVKYDEEEETDTLHS</sequence>
<dbReference type="GO" id="GO:0005524">
    <property type="term" value="F:ATP binding"/>
    <property type="evidence" value="ECO:0007669"/>
    <property type="project" value="UniProtKB-KW"/>
</dbReference>
<keyword evidence="2" id="KW-0067">ATP-binding</keyword>
<organism evidence="2 3">
    <name type="scientific">Candidatus Ornithospirochaeta avicola</name>
    <dbReference type="NCBI Taxonomy" id="2840896"/>
    <lineage>
        <taxon>Bacteria</taxon>
        <taxon>Pseudomonadati</taxon>
        <taxon>Spirochaetota</taxon>
        <taxon>Spirochaetia</taxon>
        <taxon>Spirochaetales</taxon>
        <taxon>Spirochaetaceae</taxon>
        <taxon>Spirochaetaceae incertae sedis</taxon>
        <taxon>Candidatus Ornithospirochaeta</taxon>
    </lineage>
</organism>
<dbReference type="Gene3D" id="3.40.50.300">
    <property type="entry name" value="P-loop containing nucleotide triphosphate hydrolases"/>
    <property type="match status" value="1"/>
</dbReference>
<evidence type="ECO:0000313" key="2">
    <source>
        <dbReference type="EMBL" id="HIV98742.1"/>
    </source>
</evidence>
<reference evidence="2" key="2">
    <citation type="submission" date="2021-04" db="EMBL/GenBank/DDBJ databases">
        <authorList>
            <person name="Gilroy R."/>
        </authorList>
    </citation>
    <scope>NUCLEOTIDE SEQUENCE</scope>
    <source>
        <strain evidence="2">Gambia11-129</strain>
    </source>
</reference>
<dbReference type="Proteomes" id="UP000823936">
    <property type="component" value="Unassembled WGS sequence"/>
</dbReference>
<feature type="domain" description="ATPase AAA-type core" evidence="1">
    <location>
        <begin position="38"/>
        <end position="375"/>
    </location>
</feature>
<comment type="caution">
    <text evidence="2">The sequence shown here is derived from an EMBL/GenBank/DDBJ whole genome shotgun (WGS) entry which is preliminary data.</text>
</comment>
<dbReference type="PANTHER" id="PTHR40396">
    <property type="entry name" value="ATPASE-LIKE PROTEIN"/>
    <property type="match status" value="1"/>
</dbReference>
<dbReference type="EMBL" id="DXHU01000013">
    <property type="protein sequence ID" value="HIV98742.1"/>
    <property type="molecule type" value="Genomic_DNA"/>
</dbReference>
<dbReference type="SUPFAM" id="SSF52540">
    <property type="entry name" value="P-loop containing nucleoside triphosphate hydrolases"/>
    <property type="match status" value="1"/>
</dbReference>
<name>A0A9D1TMP4_9SPIO</name>
<dbReference type="AlphaFoldDB" id="A0A9D1TMP4"/>
<dbReference type="GO" id="GO:0016887">
    <property type="term" value="F:ATP hydrolysis activity"/>
    <property type="evidence" value="ECO:0007669"/>
    <property type="project" value="InterPro"/>
</dbReference>
<proteinExistence type="predicted"/>
<dbReference type="InterPro" id="IPR027417">
    <property type="entry name" value="P-loop_NTPase"/>
</dbReference>
<accession>A0A9D1TMP4</accession>
<dbReference type="InterPro" id="IPR003959">
    <property type="entry name" value="ATPase_AAA_core"/>
</dbReference>
<protein>
    <submittedName>
        <fullName evidence="2">ATP-binding protein</fullName>
    </submittedName>
</protein>
<keyword evidence="2" id="KW-0547">Nucleotide-binding</keyword>